<feature type="transmembrane region" description="Helical" evidence="8">
    <location>
        <begin position="159"/>
        <end position="175"/>
    </location>
</feature>
<dbReference type="Pfam" id="PF01699">
    <property type="entry name" value="Na_Ca_ex"/>
    <property type="match status" value="1"/>
</dbReference>
<evidence type="ECO:0000256" key="2">
    <source>
        <dbReference type="ARBA" id="ARBA00022448"/>
    </source>
</evidence>
<protein>
    <submittedName>
        <fullName evidence="10">Vacuolar calcium ion transporter</fullName>
    </submittedName>
</protein>
<dbReference type="PANTHER" id="PTHR31503">
    <property type="entry name" value="VACUOLAR CALCIUM ION TRANSPORTER"/>
    <property type="match status" value="1"/>
</dbReference>
<dbReference type="Gene3D" id="1.20.1420.30">
    <property type="entry name" value="NCX, central ion-binding region"/>
    <property type="match status" value="1"/>
</dbReference>
<sequence length="203" mass="21245">MTAVALLVVYCGYLVFQLGSHSDLFRAPAEGGDDDGGGGGGANDEHKEAPSLTFGAALVWLAGITVLVAFCSEALTGSIEEVSHAWGLSQSFLGFIVLPIAGNACEHITAVFVAMKNKMDLSMGVAIGSSIQIGLLAVPLVTVVGWATHHPFSLAFDPFSALVLVLSVLHTSIMIEDSQSNWLEGLQLVVTYFIVAVAYAMTT</sequence>
<dbReference type="GO" id="GO:0012505">
    <property type="term" value="C:endomembrane system"/>
    <property type="evidence" value="ECO:0007669"/>
    <property type="project" value="UniProtKB-SubCell"/>
</dbReference>
<dbReference type="PANTHER" id="PTHR31503:SF22">
    <property type="entry name" value="VACUOLAR CALCIUM ION TRANSPORTER"/>
    <property type="match status" value="1"/>
</dbReference>
<evidence type="ECO:0000313" key="11">
    <source>
        <dbReference type="Proteomes" id="UP000054498"/>
    </source>
</evidence>
<keyword evidence="5 8" id="KW-1133">Transmembrane helix</keyword>
<dbReference type="GO" id="GO:0009705">
    <property type="term" value="C:plant-type vacuole membrane"/>
    <property type="evidence" value="ECO:0007669"/>
    <property type="project" value="TreeGrafter"/>
</dbReference>
<accession>A0A0D2LMT8</accession>
<dbReference type="InterPro" id="IPR004837">
    <property type="entry name" value="NaCa_Exmemb"/>
</dbReference>
<proteinExistence type="predicted"/>
<evidence type="ECO:0000256" key="8">
    <source>
        <dbReference type="SAM" id="Phobius"/>
    </source>
</evidence>
<organism evidence="10 11">
    <name type="scientific">Monoraphidium neglectum</name>
    <dbReference type="NCBI Taxonomy" id="145388"/>
    <lineage>
        <taxon>Eukaryota</taxon>
        <taxon>Viridiplantae</taxon>
        <taxon>Chlorophyta</taxon>
        <taxon>core chlorophytes</taxon>
        <taxon>Chlorophyceae</taxon>
        <taxon>CS clade</taxon>
        <taxon>Sphaeropleales</taxon>
        <taxon>Selenastraceae</taxon>
        <taxon>Monoraphidium</taxon>
    </lineage>
</organism>
<evidence type="ECO:0000256" key="5">
    <source>
        <dbReference type="ARBA" id="ARBA00022989"/>
    </source>
</evidence>
<feature type="transmembrane region" description="Helical" evidence="8">
    <location>
        <begin position="182"/>
        <end position="201"/>
    </location>
</feature>
<name>A0A0D2LMT8_9CHLO</name>
<evidence type="ECO:0000259" key="9">
    <source>
        <dbReference type="Pfam" id="PF01699"/>
    </source>
</evidence>
<evidence type="ECO:0000313" key="10">
    <source>
        <dbReference type="EMBL" id="KIY93104.1"/>
    </source>
</evidence>
<dbReference type="GO" id="GO:0006874">
    <property type="term" value="P:intracellular calcium ion homeostasis"/>
    <property type="evidence" value="ECO:0007669"/>
    <property type="project" value="TreeGrafter"/>
</dbReference>
<dbReference type="InterPro" id="IPR044880">
    <property type="entry name" value="NCX_ion-bd_dom_sf"/>
</dbReference>
<evidence type="ECO:0000256" key="4">
    <source>
        <dbReference type="ARBA" id="ARBA00022692"/>
    </source>
</evidence>
<evidence type="ECO:0000256" key="6">
    <source>
        <dbReference type="ARBA" id="ARBA00023065"/>
    </source>
</evidence>
<evidence type="ECO:0000256" key="1">
    <source>
        <dbReference type="ARBA" id="ARBA00004127"/>
    </source>
</evidence>
<comment type="subcellular location">
    <subcellularLocation>
        <location evidence="1">Endomembrane system</location>
        <topology evidence="1">Multi-pass membrane protein</topology>
    </subcellularLocation>
</comment>
<keyword evidence="4 8" id="KW-0812">Transmembrane</keyword>
<dbReference type="InterPro" id="IPR004713">
    <property type="entry name" value="CaH_exchang"/>
</dbReference>
<keyword evidence="3" id="KW-0050">Antiport</keyword>
<dbReference type="GO" id="GO:0015369">
    <property type="term" value="F:calcium:proton antiporter activity"/>
    <property type="evidence" value="ECO:0007669"/>
    <property type="project" value="TreeGrafter"/>
</dbReference>
<keyword evidence="11" id="KW-1185">Reference proteome</keyword>
<keyword evidence="7 8" id="KW-0472">Membrane</keyword>
<dbReference type="AlphaFoldDB" id="A0A0D2LMT8"/>
<reference evidence="10 11" key="1">
    <citation type="journal article" date="2013" name="BMC Genomics">
        <title>Reconstruction of the lipid metabolism for the microalga Monoraphidium neglectum from its genome sequence reveals characteristics suitable for biofuel production.</title>
        <authorList>
            <person name="Bogen C."/>
            <person name="Al-Dilaimi A."/>
            <person name="Albersmeier A."/>
            <person name="Wichmann J."/>
            <person name="Grundmann M."/>
            <person name="Rupp O."/>
            <person name="Lauersen K.J."/>
            <person name="Blifernez-Klassen O."/>
            <person name="Kalinowski J."/>
            <person name="Goesmann A."/>
            <person name="Mussgnug J.H."/>
            <person name="Kruse O."/>
        </authorList>
    </citation>
    <scope>NUCLEOTIDE SEQUENCE [LARGE SCALE GENOMIC DNA]</scope>
    <source>
        <strain evidence="10 11">SAG 48.87</strain>
    </source>
</reference>
<evidence type="ECO:0000256" key="3">
    <source>
        <dbReference type="ARBA" id="ARBA00022449"/>
    </source>
</evidence>
<dbReference type="EMBL" id="KK105041">
    <property type="protein sequence ID" value="KIY93104.1"/>
    <property type="molecule type" value="Genomic_DNA"/>
</dbReference>
<feature type="transmembrane region" description="Helical" evidence="8">
    <location>
        <begin position="52"/>
        <end position="72"/>
    </location>
</feature>
<feature type="transmembrane region" description="Helical" evidence="8">
    <location>
        <begin position="125"/>
        <end position="147"/>
    </location>
</feature>
<dbReference type="Proteomes" id="UP000054498">
    <property type="component" value="Unassembled WGS sequence"/>
</dbReference>
<feature type="domain" description="Sodium/calcium exchanger membrane region" evidence="9">
    <location>
        <begin position="57"/>
        <end position="197"/>
    </location>
</feature>
<keyword evidence="6" id="KW-0406">Ion transport</keyword>
<feature type="transmembrane region" description="Helical" evidence="8">
    <location>
        <begin position="92"/>
        <end position="113"/>
    </location>
</feature>
<dbReference type="KEGG" id="mng:MNEG_14859"/>
<keyword evidence="2" id="KW-0813">Transport</keyword>
<evidence type="ECO:0000256" key="7">
    <source>
        <dbReference type="ARBA" id="ARBA00023136"/>
    </source>
</evidence>
<gene>
    <name evidence="10" type="ORF">MNEG_14859</name>
</gene>
<dbReference type="OrthoDB" id="1699231at2759"/>
<dbReference type="RefSeq" id="XP_013892124.1">
    <property type="nucleotide sequence ID" value="XM_014036670.1"/>
</dbReference>
<dbReference type="GeneID" id="25732462"/>